<evidence type="ECO:0000256" key="1">
    <source>
        <dbReference type="SAM" id="MobiDB-lite"/>
    </source>
</evidence>
<feature type="region of interest" description="Disordered" evidence="1">
    <location>
        <begin position="60"/>
        <end position="101"/>
    </location>
</feature>
<protein>
    <submittedName>
        <fullName evidence="2">Uncharacterized protein</fullName>
    </submittedName>
</protein>
<dbReference type="AlphaFoldDB" id="A0A8S1EY54"/>
<name>A0A8S1EY54_9PELO</name>
<dbReference type="EMBL" id="CADEPM010000004">
    <property type="protein sequence ID" value="CAB3405155.1"/>
    <property type="molecule type" value="Genomic_DNA"/>
</dbReference>
<reference evidence="2 3" key="1">
    <citation type="submission" date="2020-04" db="EMBL/GenBank/DDBJ databases">
        <authorList>
            <person name="Laetsch R D."/>
            <person name="Stevens L."/>
            <person name="Kumar S."/>
            <person name="Blaxter L. M."/>
        </authorList>
    </citation>
    <scope>NUCLEOTIDE SEQUENCE [LARGE SCALE GENOMIC DNA]</scope>
</reference>
<comment type="caution">
    <text evidence="2">The sequence shown here is derived from an EMBL/GenBank/DDBJ whole genome shotgun (WGS) entry which is preliminary data.</text>
</comment>
<evidence type="ECO:0000313" key="3">
    <source>
        <dbReference type="Proteomes" id="UP000494206"/>
    </source>
</evidence>
<feature type="compositionally biased region" description="Basic and acidic residues" evidence="1">
    <location>
        <begin position="73"/>
        <end position="101"/>
    </location>
</feature>
<dbReference type="Proteomes" id="UP000494206">
    <property type="component" value="Unassembled WGS sequence"/>
</dbReference>
<gene>
    <name evidence="2" type="ORF">CBOVIS_LOCUS7387</name>
</gene>
<accession>A0A8S1EY54</accession>
<proteinExistence type="predicted"/>
<sequence length="239" mass="27771">MNSASIFENKDEYYGRFAAEDDNQSPWDCYQFQINANKSEEVQVELMYKKMGELQVQQEDEFPMSESWWAPKSRSEEWTKKPEEHSSEKSDSEKNEEVAPKEVEYTTLSITRNTVCLNDSKPPNVKLNKEVVEETVTMPYCRGIPARIYVNCKSDKNLDWVIGDDDNELATSNNNEYADANEGTWSFHRKITRRARMLPPRVKNKFCYELIYEQEIYVPDDAPPVEFVIGSTSSLANNK</sequence>
<evidence type="ECO:0000313" key="2">
    <source>
        <dbReference type="EMBL" id="CAB3405155.1"/>
    </source>
</evidence>
<organism evidence="2 3">
    <name type="scientific">Caenorhabditis bovis</name>
    <dbReference type="NCBI Taxonomy" id="2654633"/>
    <lineage>
        <taxon>Eukaryota</taxon>
        <taxon>Metazoa</taxon>
        <taxon>Ecdysozoa</taxon>
        <taxon>Nematoda</taxon>
        <taxon>Chromadorea</taxon>
        <taxon>Rhabditida</taxon>
        <taxon>Rhabditina</taxon>
        <taxon>Rhabditomorpha</taxon>
        <taxon>Rhabditoidea</taxon>
        <taxon>Rhabditidae</taxon>
        <taxon>Peloderinae</taxon>
        <taxon>Caenorhabditis</taxon>
    </lineage>
</organism>
<keyword evidence="3" id="KW-1185">Reference proteome</keyword>